<feature type="non-terminal residue" evidence="2">
    <location>
        <position position="44"/>
    </location>
</feature>
<dbReference type="SUPFAM" id="SSF53901">
    <property type="entry name" value="Thiolase-like"/>
    <property type="match status" value="1"/>
</dbReference>
<keyword evidence="2" id="KW-0808">Transferase</keyword>
<evidence type="ECO:0000259" key="1">
    <source>
        <dbReference type="Pfam" id="PF02801"/>
    </source>
</evidence>
<sequence length="44" mass="4448">GATSDGYDMVAPSGEGAIRCMKMALGDIDSGAIDYINTHGTSTP</sequence>
<gene>
    <name evidence="2" type="ORF">PSYPI_46734</name>
</gene>
<dbReference type="InterPro" id="IPR014031">
    <property type="entry name" value="Ketoacyl_synth_C"/>
</dbReference>
<dbReference type="Proteomes" id="UP000004986">
    <property type="component" value="Unassembled WGS sequence"/>
</dbReference>
<dbReference type="AlphaFoldDB" id="F3GQX7"/>
<dbReference type="EC" id="2.3.1.41" evidence="2"/>
<feature type="domain" description="Beta-ketoacyl synthase C-terminal" evidence="1">
    <location>
        <begin position="3"/>
        <end position="44"/>
    </location>
</feature>
<feature type="non-terminal residue" evidence="2">
    <location>
        <position position="1"/>
    </location>
</feature>
<dbReference type="Gene3D" id="3.40.47.10">
    <property type="match status" value="1"/>
</dbReference>
<evidence type="ECO:0000313" key="3">
    <source>
        <dbReference type="Proteomes" id="UP000004986"/>
    </source>
</evidence>
<protein>
    <submittedName>
        <fullName evidence="2">3-oxoacyl-(Acyl carrier protein) synthase I</fullName>
        <ecNumber evidence="2">2.3.1.41</ecNumber>
    </submittedName>
</protein>
<dbReference type="Pfam" id="PF02801">
    <property type="entry name" value="Ketoacyl-synt_C"/>
    <property type="match status" value="1"/>
</dbReference>
<proteinExistence type="predicted"/>
<keyword evidence="2" id="KW-0012">Acyltransferase</keyword>
<comment type="caution">
    <text evidence="2">The sequence shown here is derived from an EMBL/GenBank/DDBJ whole genome shotgun (WGS) entry which is preliminary data.</text>
</comment>
<dbReference type="InterPro" id="IPR016039">
    <property type="entry name" value="Thiolase-like"/>
</dbReference>
<reference evidence="2 3" key="1">
    <citation type="journal article" date="2011" name="PLoS Pathog.">
        <title>Dynamic evolution of pathogenicity revealed by sequencing and comparative genomics of 19 Pseudomonas syringae isolates.</title>
        <authorList>
            <person name="Baltrus D.A."/>
            <person name="Nishimura M.T."/>
            <person name="Romanchuk A."/>
            <person name="Chang J.H."/>
            <person name="Mukhtar M.S."/>
            <person name="Cherkis K."/>
            <person name="Roach J."/>
            <person name="Grant S.R."/>
            <person name="Jones C.D."/>
            <person name="Dangl J.L."/>
        </authorList>
    </citation>
    <scope>NUCLEOTIDE SEQUENCE [LARGE SCALE GENOMIC DNA]</scope>
    <source>
        <strain evidence="2 3">1704B</strain>
    </source>
</reference>
<dbReference type="BioCyc" id="PSYR629263:G11X0-8633-MONOMER"/>
<evidence type="ECO:0000313" key="2">
    <source>
        <dbReference type="EMBL" id="EGH49480.1"/>
    </source>
</evidence>
<accession>F3GQX7</accession>
<organism evidence="2 3">
    <name type="scientific">Pseudomonas syringae pv. pisi str. 1704B</name>
    <dbReference type="NCBI Taxonomy" id="629263"/>
    <lineage>
        <taxon>Bacteria</taxon>
        <taxon>Pseudomonadati</taxon>
        <taxon>Pseudomonadota</taxon>
        <taxon>Gammaproteobacteria</taxon>
        <taxon>Pseudomonadales</taxon>
        <taxon>Pseudomonadaceae</taxon>
        <taxon>Pseudomonas</taxon>
        <taxon>Pseudomonas syringae</taxon>
    </lineage>
</organism>
<name>F3GQX7_PSESJ</name>
<dbReference type="GO" id="GO:0004315">
    <property type="term" value="F:3-oxoacyl-[acyl-carrier-protein] synthase activity"/>
    <property type="evidence" value="ECO:0007669"/>
    <property type="project" value="UniProtKB-EC"/>
</dbReference>
<dbReference type="EMBL" id="AEAI01004322">
    <property type="protein sequence ID" value="EGH49480.1"/>
    <property type="molecule type" value="Genomic_DNA"/>
</dbReference>
<keyword evidence="3" id="KW-1185">Reference proteome</keyword>